<accession>A0A0B3RN63</accession>
<proteinExistence type="predicted"/>
<organism evidence="2 3">
    <name type="scientific">Mameliella alba</name>
    <dbReference type="NCBI Taxonomy" id="561184"/>
    <lineage>
        <taxon>Bacteria</taxon>
        <taxon>Pseudomonadati</taxon>
        <taxon>Pseudomonadota</taxon>
        <taxon>Alphaproteobacteria</taxon>
        <taxon>Rhodobacterales</taxon>
        <taxon>Roseobacteraceae</taxon>
        <taxon>Mameliella</taxon>
    </lineage>
</organism>
<feature type="signal peptide" evidence="1">
    <location>
        <begin position="1"/>
        <end position="17"/>
    </location>
</feature>
<gene>
    <name evidence="2" type="ORF">OA50_02664</name>
</gene>
<comment type="caution">
    <text evidence="2">The sequence shown here is derived from an EMBL/GenBank/DDBJ whole genome shotgun (WGS) entry which is preliminary data.</text>
</comment>
<protein>
    <submittedName>
        <fullName evidence="2">Uncharacterized protein</fullName>
    </submittedName>
</protein>
<sequence length="129" mass="13648">MFRALSLAALLATPALGDEVWDSAQGPVVYEEDTGGAAVLSFTHPNGYPARLVIPGLAGNYQDRAVHRAFWVGQGPGTCFAAMSLGGQPSHDWGEALISFDRPAFPTSFTLSLGDCFGPMTTSFRALAR</sequence>
<feature type="chain" id="PRO_5030004168" evidence="1">
    <location>
        <begin position="18"/>
        <end position="129"/>
    </location>
</feature>
<dbReference type="STRING" id="561184.SAMN05216376_108183"/>
<accession>A0A225PU52</accession>
<dbReference type="Proteomes" id="UP000030960">
    <property type="component" value="Unassembled WGS sequence"/>
</dbReference>
<dbReference type="EMBL" id="JSUQ01000010">
    <property type="protein sequence ID" value="KHQ52630.1"/>
    <property type="molecule type" value="Genomic_DNA"/>
</dbReference>
<reference evidence="2 3" key="1">
    <citation type="submission" date="2014-10" db="EMBL/GenBank/DDBJ databases">
        <title>Genome sequence of Ponticoccus sp. strain UMTAT08 isolated from clonal culture of toxic dinoflagellate Alexandrium tamiyavanichii.</title>
        <authorList>
            <person name="Gan H.Y."/>
            <person name="Muhd D.-D."/>
            <person name="Mohd Noor M.E."/>
            <person name="Yeong Y.S."/>
            <person name="Usup G."/>
        </authorList>
    </citation>
    <scope>NUCLEOTIDE SEQUENCE [LARGE SCALE GENOMIC DNA]</scope>
    <source>
        <strain evidence="2 3">UMTAT08</strain>
    </source>
</reference>
<evidence type="ECO:0000256" key="1">
    <source>
        <dbReference type="SAM" id="SignalP"/>
    </source>
</evidence>
<dbReference type="GeneID" id="66501929"/>
<dbReference type="OrthoDB" id="572536at2"/>
<dbReference type="RefSeq" id="WP_043142177.1">
    <property type="nucleotide sequence ID" value="NZ_BMGQ01000008.1"/>
</dbReference>
<evidence type="ECO:0000313" key="2">
    <source>
        <dbReference type="EMBL" id="KHQ52630.1"/>
    </source>
</evidence>
<evidence type="ECO:0000313" key="3">
    <source>
        <dbReference type="Proteomes" id="UP000030960"/>
    </source>
</evidence>
<name>A0A0B3RN63_9RHOB</name>
<keyword evidence="3" id="KW-1185">Reference proteome</keyword>
<dbReference type="AlphaFoldDB" id="A0A0B3RN63"/>
<keyword evidence="1" id="KW-0732">Signal</keyword>